<keyword evidence="5" id="KW-0808">Transferase</keyword>
<keyword evidence="6" id="KW-0812">Transmembrane</keyword>
<feature type="domain" description="RING-type" evidence="19">
    <location>
        <begin position="300"/>
        <end position="392"/>
    </location>
</feature>
<keyword evidence="11" id="KW-0653">Protein transport</keyword>
<evidence type="ECO:0000256" key="16">
    <source>
        <dbReference type="ARBA" id="ARBA00034438"/>
    </source>
</evidence>
<organism evidence="20 21">
    <name type="scientific">Phlebiopsis gigantea (strain 11061_1 CR5-6)</name>
    <name type="common">White-rot fungus</name>
    <name type="synonym">Peniophora gigantea</name>
    <dbReference type="NCBI Taxonomy" id="745531"/>
    <lineage>
        <taxon>Eukaryota</taxon>
        <taxon>Fungi</taxon>
        <taxon>Dikarya</taxon>
        <taxon>Basidiomycota</taxon>
        <taxon>Agaricomycotina</taxon>
        <taxon>Agaricomycetes</taxon>
        <taxon>Polyporales</taxon>
        <taxon>Phanerochaetaceae</taxon>
        <taxon>Phlebiopsis</taxon>
    </lineage>
</organism>
<evidence type="ECO:0000256" key="14">
    <source>
        <dbReference type="ARBA" id="ARBA00023140"/>
    </source>
</evidence>
<evidence type="ECO:0000313" key="20">
    <source>
        <dbReference type="EMBL" id="KIP12737.1"/>
    </source>
</evidence>
<feature type="region of interest" description="Disordered" evidence="18">
    <location>
        <begin position="326"/>
        <end position="348"/>
    </location>
</feature>
<keyword evidence="7" id="KW-0479">Metal-binding</keyword>
<comment type="pathway">
    <text evidence="2">Protein modification; protein ubiquitination.</text>
</comment>
<dbReference type="GO" id="GO:0008270">
    <property type="term" value="F:zinc ion binding"/>
    <property type="evidence" value="ECO:0007669"/>
    <property type="project" value="UniProtKB-KW"/>
</dbReference>
<comment type="similarity">
    <text evidence="3">Belongs to the pex2/pex10/pex12 family.</text>
</comment>
<dbReference type="GO" id="GO:0016567">
    <property type="term" value="P:protein ubiquitination"/>
    <property type="evidence" value="ECO:0007669"/>
    <property type="project" value="UniProtKB-ARBA"/>
</dbReference>
<comment type="catalytic activity">
    <reaction evidence="16">
        <text>[E2 ubiquitin-conjugating enzyme]-S-ubiquitinyl-L-cysteine + [acceptor protein]-L-cysteine = [E2 ubiquitin-conjugating enzyme]-L-cysteine + [acceptor protein]-S-ubiquitinyl-L-cysteine.</text>
        <dbReference type="EC" id="2.3.2.36"/>
    </reaction>
</comment>
<sequence>MASSSSSPASWERIWNDSQFKLAAIRQSLAREQDPIPRVMRVGKLDAELLDQELVQVLEDPLSKALSVVNPGFKSRFEPELTLLIQLTLYKFSVWDTGATYGAKLQGLRYAIPHPQALRALSYRLPRGHLLIHGALLLVVPYLHSRLRSHALSKAWPDAPSSDQRKKAWDLLTRLESIHSSLALLNFVAFLWNGRYRTLADRLLTMRLAPTQRITSRDVSYEFMNRQMVWHAFTEFLLFLLPLINTRAIGRKLAQISTQLSTVPLVPQAVRAACGLPPAAGADPTSKWRGRYWSLPLDQCAICHQDSTTNLSDPGAALSSLALPNYSSSSVDPPEVTEGAEDEPPPFPINTPYITDCEHIYCYVCITARMIRTADEASGVGPGGTRWECLRCGKGVGVIERAEELTNGYESEYGTEDTMSFEFGSEDMDFTDMSGSIGDDNESITSE</sequence>
<dbReference type="SMART" id="SM00184">
    <property type="entry name" value="RING"/>
    <property type="match status" value="1"/>
</dbReference>
<dbReference type="EC" id="2.3.2.36" evidence="17"/>
<dbReference type="GO" id="GO:0016562">
    <property type="term" value="P:protein import into peroxisome matrix, receptor recycling"/>
    <property type="evidence" value="ECO:0007669"/>
    <property type="project" value="UniProtKB-ARBA"/>
</dbReference>
<evidence type="ECO:0000256" key="5">
    <source>
        <dbReference type="ARBA" id="ARBA00022679"/>
    </source>
</evidence>
<keyword evidence="4" id="KW-0813">Transport</keyword>
<keyword evidence="14" id="KW-0576">Peroxisome</keyword>
<evidence type="ECO:0000256" key="9">
    <source>
        <dbReference type="ARBA" id="ARBA00022786"/>
    </source>
</evidence>
<dbReference type="EMBL" id="KN840438">
    <property type="protein sequence ID" value="KIP12737.1"/>
    <property type="molecule type" value="Genomic_DNA"/>
</dbReference>
<dbReference type="STRING" id="745531.A0A0C3SEH3"/>
<evidence type="ECO:0000256" key="7">
    <source>
        <dbReference type="ARBA" id="ARBA00022723"/>
    </source>
</evidence>
<evidence type="ECO:0000256" key="8">
    <source>
        <dbReference type="ARBA" id="ARBA00022771"/>
    </source>
</evidence>
<evidence type="ECO:0000256" key="10">
    <source>
        <dbReference type="ARBA" id="ARBA00022833"/>
    </source>
</evidence>
<keyword evidence="8" id="KW-0863">Zinc-finger</keyword>
<gene>
    <name evidence="20" type="ORF">PHLGIDRAFT_97370</name>
</gene>
<evidence type="ECO:0000256" key="2">
    <source>
        <dbReference type="ARBA" id="ARBA00004906"/>
    </source>
</evidence>
<keyword evidence="13" id="KW-0472">Membrane</keyword>
<keyword evidence="10" id="KW-0862">Zinc</keyword>
<dbReference type="GO" id="GO:0061630">
    <property type="term" value="F:ubiquitin protein ligase activity"/>
    <property type="evidence" value="ECO:0007669"/>
    <property type="project" value="UniProtKB-EC"/>
</dbReference>
<evidence type="ECO:0000259" key="19">
    <source>
        <dbReference type="SMART" id="SM00184"/>
    </source>
</evidence>
<dbReference type="HOGENOM" id="CLU_024591_0_0_1"/>
<comment type="subcellular location">
    <subcellularLocation>
        <location evidence="1">Peroxisome membrane</location>
        <topology evidence="1">Multi-pass membrane protein</topology>
    </subcellularLocation>
</comment>
<accession>A0A0C3SEH3</accession>
<dbReference type="PANTHER" id="PTHR48178">
    <property type="entry name" value="PEROXISOME BIOGENESIS FACTOR 2"/>
    <property type="match status" value="1"/>
</dbReference>
<dbReference type="AlphaFoldDB" id="A0A0C3SEH3"/>
<dbReference type="GO" id="GO:0005778">
    <property type="term" value="C:peroxisomal membrane"/>
    <property type="evidence" value="ECO:0007669"/>
    <property type="project" value="UniProtKB-SubCell"/>
</dbReference>
<protein>
    <recommendedName>
        <fullName evidence="17">RING-type E3 ubiquitin transferase (cysteine targeting)</fullName>
        <ecNumber evidence="17">2.3.2.36</ecNumber>
    </recommendedName>
    <alternativeName>
        <fullName evidence="15">Peroxin-2</fullName>
    </alternativeName>
</protein>
<dbReference type="InterPro" id="IPR006845">
    <property type="entry name" value="Pex_N"/>
</dbReference>
<name>A0A0C3SEH3_PHLG1</name>
<evidence type="ECO:0000256" key="15">
    <source>
        <dbReference type="ARBA" id="ARBA00032511"/>
    </source>
</evidence>
<dbReference type="Proteomes" id="UP000053257">
    <property type="component" value="Unassembled WGS sequence"/>
</dbReference>
<dbReference type="InterPro" id="IPR025654">
    <property type="entry name" value="PEX2/10"/>
</dbReference>
<dbReference type="Pfam" id="PF04757">
    <property type="entry name" value="Pex2_Pex12"/>
    <property type="match status" value="1"/>
</dbReference>
<evidence type="ECO:0000256" key="18">
    <source>
        <dbReference type="SAM" id="MobiDB-lite"/>
    </source>
</evidence>
<evidence type="ECO:0000256" key="4">
    <source>
        <dbReference type="ARBA" id="ARBA00022448"/>
    </source>
</evidence>
<evidence type="ECO:0000256" key="3">
    <source>
        <dbReference type="ARBA" id="ARBA00008704"/>
    </source>
</evidence>
<evidence type="ECO:0000256" key="11">
    <source>
        <dbReference type="ARBA" id="ARBA00022927"/>
    </source>
</evidence>
<dbReference type="OrthoDB" id="1701437at2759"/>
<evidence type="ECO:0000313" key="21">
    <source>
        <dbReference type="Proteomes" id="UP000053257"/>
    </source>
</evidence>
<evidence type="ECO:0000256" key="1">
    <source>
        <dbReference type="ARBA" id="ARBA00004585"/>
    </source>
</evidence>
<proteinExistence type="inferred from homology"/>
<dbReference type="PANTHER" id="PTHR48178:SF1">
    <property type="entry name" value="PEROXISOME BIOGENESIS FACTOR 2"/>
    <property type="match status" value="1"/>
</dbReference>
<evidence type="ECO:0000256" key="13">
    <source>
        <dbReference type="ARBA" id="ARBA00023136"/>
    </source>
</evidence>
<reference evidence="20 21" key="1">
    <citation type="journal article" date="2014" name="PLoS Genet.">
        <title>Analysis of the Phlebiopsis gigantea genome, transcriptome and secretome provides insight into its pioneer colonization strategies of wood.</title>
        <authorList>
            <person name="Hori C."/>
            <person name="Ishida T."/>
            <person name="Igarashi K."/>
            <person name="Samejima M."/>
            <person name="Suzuki H."/>
            <person name="Master E."/>
            <person name="Ferreira P."/>
            <person name="Ruiz-Duenas F.J."/>
            <person name="Held B."/>
            <person name="Canessa P."/>
            <person name="Larrondo L.F."/>
            <person name="Schmoll M."/>
            <person name="Druzhinina I.S."/>
            <person name="Kubicek C.P."/>
            <person name="Gaskell J.A."/>
            <person name="Kersten P."/>
            <person name="St John F."/>
            <person name="Glasner J."/>
            <person name="Sabat G."/>
            <person name="Splinter BonDurant S."/>
            <person name="Syed K."/>
            <person name="Yadav J."/>
            <person name="Mgbeahuruike A.C."/>
            <person name="Kovalchuk A."/>
            <person name="Asiegbu F.O."/>
            <person name="Lackner G."/>
            <person name="Hoffmeister D."/>
            <person name="Rencoret J."/>
            <person name="Gutierrez A."/>
            <person name="Sun H."/>
            <person name="Lindquist E."/>
            <person name="Barry K."/>
            <person name="Riley R."/>
            <person name="Grigoriev I.V."/>
            <person name="Henrissat B."/>
            <person name="Kues U."/>
            <person name="Berka R.M."/>
            <person name="Martinez A.T."/>
            <person name="Covert S.F."/>
            <person name="Blanchette R.A."/>
            <person name="Cullen D."/>
        </authorList>
    </citation>
    <scope>NUCLEOTIDE SEQUENCE [LARGE SCALE GENOMIC DNA]</scope>
    <source>
        <strain evidence="20 21">11061_1 CR5-6</strain>
    </source>
</reference>
<keyword evidence="21" id="KW-1185">Reference proteome</keyword>
<keyword evidence="12" id="KW-1133">Transmembrane helix</keyword>
<evidence type="ECO:0000256" key="6">
    <source>
        <dbReference type="ARBA" id="ARBA00022692"/>
    </source>
</evidence>
<keyword evidence="9" id="KW-0833">Ubl conjugation pathway</keyword>
<dbReference type="InterPro" id="IPR001841">
    <property type="entry name" value="Znf_RING"/>
</dbReference>
<evidence type="ECO:0000256" key="12">
    <source>
        <dbReference type="ARBA" id="ARBA00022989"/>
    </source>
</evidence>
<evidence type="ECO:0000256" key="17">
    <source>
        <dbReference type="ARBA" id="ARBA00034523"/>
    </source>
</evidence>